<dbReference type="AlphaFoldDB" id="A0A0R1N6D4"/>
<proteinExistence type="predicted"/>
<dbReference type="EMBL" id="AZEC01000003">
    <property type="protein sequence ID" value="KRL13876.1"/>
    <property type="molecule type" value="Genomic_DNA"/>
</dbReference>
<keyword evidence="7" id="KW-1185">Reference proteome</keyword>
<dbReference type="PANTHER" id="PTHR42953">
    <property type="entry name" value="HIGH-AFFINITY ZINC UPTAKE SYSTEM PROTEIN ZNUA-RELATED"/>
    <property type="match status" value="1"/>
</dbReference>
<evidence type="ECO:0000256" key="3">
    <source>
        <dbReference type="ARBA" id="ARBA00022723"/>
    </source>
</evidence>
<gene>
    <name evidence="6" type="ORF">FD09_GL001909</name>
</gene>
<dbReference type="STRING" id="1423792.FD09_GL001909"/>
<evidence type="ECO:0000256" key="5">
    <source>
        <dbReference type="SAM" id="SignalP"/>
    </source>
</evidence>
<accession>A0A0R1N6D4</accession>
<dbReference type="PANTHER" id="PTHR42953:SF1">
    <property type="entry name" value="METAL-BINDING PROTEIN HI_0362-RELATED"/>
    <property type="match status" value="1"/>
</dbReference>
<comment type="subcellular location">
    <subcellularLocation>
        <location evidence="1">Cell envelope</location>
    </subcellularLocation>
</comment>
<dbReference type="GO" id="GO:0046872">
    <property type="term" value="F:metal ion binding"/>
    <property type="evidence" value="ECO:0007669"/>
    <property type="project" value="UniProtKB-KW"/>
</dbReference>
<dbReference type="GO" id="GO:0030001">
    <property type="term" value="P:metal ion transport"/>
    <property type="evidence" value="ECO:0007669"/>
    <property type="project" value="InterPro"/>
</dbReference>
<dbReference type="Gene3D" id="3.40.50.1980">
    <property type="entry name" value="Nitrogenase molybdenum iron protein domain"/>
    <property type="match status" value="2"/>
</dbReference>
<evidence type="ECO:0000313" key="6">
    <source>
        <dbReference type="EMBL" id="KRL13876.1"/>
    </source>
</evidence>
<dbReference type="InterPro" id="IPR050492">
    <property type="entry name" value="Bact_metal-bind_prot9"/>
</dbReference>
<evidence type="ECO:0000256" key="1">
    <source>
        <dbReference type="ARBA" id="ARBA00004196"/>
    </source>
</evidence>
<dbReference type="RefSeq" id="WP_057818824.1">
    <property type="nucleotide sequence ID" value="NZ_AZEC01000003.1"/>
</dbReference>
<dbReference type="InterPro" id="IPR006127">
    <property type="entry name" value="ZnuA-like"/>
</dbReference>
<dbReference type="PROSITE" id="PS51257">
    <property type="entry name" value="PROKAR_LIPOPROTEIN"/>
    <property type="match status" value="1"/>
</dbReference>
<reference evidence="6 7" key="1">
    <citation type="journal article" date="2015" name="Genome Announc.">
        <title>Expanding the biotechnology potential of lactobacilli through comparative genomics of 213 strains and associated genera.</title>
        <authorList>
            <person name="Sun Z."/>
            <person name="Harris H.M."/>
            <person name="McCann A."/>
            <person name="Guo C."/>
            <person name="Argimon S."/>
            <person name="Zhang W."/>
            <person name="Yang X."/>
            <person name="Jeffery I.B."/>
            <person name="Cooney J.C."/>
            <person name="Kagawa T.F."/>
            <person name="Liu W."/>
            <person name="Song Y."/>
            <person name="Salvetti E."/>
            <person name="Wrobel A."/>
            <person name="Rasinkangas P."/>
            <person name="Parkhill J."/>
            <person name="Rea M.C."/>
            <person name="O'Sullivan O."/>
            <person name="Ritari J."/>
            <person name="Douillard F.P."/>
            <person name="Paul Ross R."/>
            <person name="Yang R."/>
            <person name="Briner A.E."/>
            <person name="Felis G.E."/>
            <person name="de Vos W.M."/>
            <person name="Barrangou R."/>
            <person name="Klaenhammer T.R."/>
            <person name="Caufield P.W."/>
            <person name="Cui Y."/>
            <person name="Zhang H."/>
            <person name="O'Toole P.W."/>
        </authorList>
    </citation>
    <scope>NUCLEOTIDE SEQUENCE [LARGE SCALE GENOMIC DNA]</scope>
    <source>
        <strain evidence="6 7">DSM 12744</strain>
    </source>
</reference>
<dbReference type="Pfam" id="PF01297">
    <property type="entry name" value="ZnuA"/>
    <property type="match status" value="1"/>
</dbReference>
<evidence type="ECO:0000256" key="2">
    <source>
        <dbReference type="ARBA" id="ARBA00022448"/>
    </source>
</evidence>
<organism evidence="6 7">
    <name type="scientific">Schleiferilactobacillus perolens DSM 12744</name>
    <dbReference type="NCBI Taxonomy" id="1423792"/>
    <lineage>
        <taxon>Bacteria</taxon>
        <taxon>Bacillati</taxon>
        <taxon>Bacillota</taxon>
        <taxon>Bacilli</taxon>
        <taxon>Lactobacillales</taxon>
        <taxon>Lactobacillaceae</taxon>
        <taxon>Schleiferilactobacillus</taxon>
    </lineage>
</organism>
<feature type="chain" id="PRO_5006408247" evidence="5">
    <location>
        <begin position="28"/>
        <end position="293"/>
    </location>
</feature>
<comment type="caution">
    <text evidence="6">The sequence shown here is derived from an EMBL/GenBank/DDBJ whole genome shotgun (WGS) entry which is preliminary data.</text>
</comment>
<sequence length="293" mass="31695">MRKLFWPVLVLLASVGLFLTGCSNSNASAGNDKISYVTSTDFYAEPAAAVLGSHGKAEPIIHSTSVNPHDFQPTTADGKTVAAANVVLVNGLGYDHWLNKLAANNSKVKLLTVAKIVGAKNGDNEHLWYRPETMGKVTDALVAEFSKLQPKNKKDFEANGAKYKKELAKLTPLIDEKKTTNNGEVAVTEPVFGNMLDALGYKVMDEAFANATENGTDPSSAVYTKVEKAIKDKSIKFFVVNTQTTSKVITQLTTLAEKSGVPVVRVTETKPKGLSYVEWMTKELNEIPASANK</sequence>
<keyword evidence="4 5" id="KW-0732">Signal</keyword>
<dbReference type="SUPFAM" id="SSF53807">
    <property type="entry name" value="Helical backbone' metal receptor"/>
    <property type="match status" value="1"/>
</dbReference>
<dbReference type="GO" id="GO:0030313">
    <property type="term" value="C:cell envelope"/>
    <property type="evidence" value="ECO:0007669"/>
    <property type="project" value="UniProtKB-SubCell"/>
</dbReference>
<dbReference type="Proteomes" id="UP000051330">
    <property type="component" value="Unassembled WGS sequence"/>
</dbReference>
<name>A0A0R1N6D4_9LACO</name>
<keyword evidence="2" id="KW-0813">Transport</keyword>
<evidence type="ECO:0000256" key="4">
    <source>
        <dbReference type="ARBA" id="ARBA00022729"/>
    </source>
</evidence>
<dbReference type="PATRIC" id="fig|1423792.3.peg.1937"/>
<evidence type="ECO:0000313" key="7">
    <source>
        <dbReference type="Proteomes" id="UP000051330"/>
    </source>
</evidence>
<dbReference type="OrthoDB" id="9810636at2"/>
<keyword evidence="3" id="KW-0479">Metal-binding</keyword>
<feature type="signal peptide" evidence="5">
    <location>
        <begin position="1"/>
        <end position="27"/>
    </location>
</feature>
<protein>
    <submittedName>
        <fullName evidence="6">Zinc abc transporter, periplasmic-binding protein znua</fullName>
    </submittedName>
</protein>